<dbReference type="InterPro" id="IPR023410">
    <property type="entry name" value="14-3-3_domain"/>
</dbReference>
<dbReference type="InterPro" id="IPR036815">
    <property type="entry name" value="14-3-3_dom_sf"/>
</dbReference>
<dbReference type="EMBL" id="AC068562">
    <property type="protein sequence ID" value="AAF87262.1"/>
    <property type="molecule type" value="Genomic_DNA"/>
</dbReference>
<dbReference type="Gene3D" id="1.20.190.20">
    <property type="entry name" value="14-3-3 domain"/>
    <property type="match status" value="1"/>
</dbReference>
<feature type="coiled-coil region" evidence="2">
    <location>
        <begin position="21"/>
        <end position="48"/>
    </location>
</feature>
<dbReference type="SUPFAM" id="SSF48445">
    <property type="entry name" value="14-3-3 protein"/>
    <property type="match status" value="1"/>
</dbReference>
<gene>
    <name evidence="4" type="primary">T16E15.9</name>
</gene>
<dbReference type="SMART" id="SM00101">
    <property type="entry name" value="14_3_3"/>
    <property type="match status" value="1"/>
</dbReference>
<dbReference type="PRINTS" id="PR00305">
    <property type="entry name" value="1433ZETA"/>
</dbReference>
<name>Q7G888_ARATH</name>
<feature type="domain" description="14-3-3" evidence="3">
    <location>
        <begin position="5"/>
        <end position="225"/>
    </location>
</feature>
<keyword evidence="2" id="KW-0175">Coiled coil</keyword>
<dbReference type="PIRSF" id="PIRSF000868">
    <property type="entry name" value="14-3-3"/>
    <property type="match status" value="1"/>
</dbReference>
<evidence type="ECO:0000313" key="4">
    <source>
        <dbReference type="EMBL" id="AAF87262.1"/>
    </source>
</evidence>
<reference key="1">
    <citation type="journal article" date="2000" name="Nature">
        <title>Sequence and analysis of chromosome 1 of the plant Arabidopsis thaliana.</title>
        <authorList>
            <person name="Theologis A."/>
            <person name="Ecker J.R."/>
            <person name="Palm C.J."/>
            <person name="Federspiel N.A."/>
            <person name="Kaul S."/>
            <person name="White O."/>
            <person name="Alonso J."/>
            <person name="Altafi H."/>
            <person name="Araujo R."/>
            <person name="Bowman C.L."/>
            <person name="Brooks S.Y."/>
            <person name="Buehler E."/>
            <person name="Chan A."/>
            <person name="Chao Q."/>
            <person name="Chen H."/>
            <person name="Cheuk R.F."/>
            <person name="Chin C.W."/>
            <person name="Chung M.K."/>
            <person name="Conn L."/>
            <person name="Conway A.B."/>
            <person name="Conway A.R."/>
            <person name="Creasy T.H."/>
            <person name="Dewar K."/>
            <person name="Dunn P."/>
            <person name="Etgu P."/>
            <person name="Feldblyum T.V."/>
            <person name="Feng J."/>
            <person name="Fong B."/>
            <person name="Fujii C.Y."/>
            <person name="Gill J.E."/>
            <person name="Goldsmith A.D."/>
            <person name="Haas B."/>
            <person name="Hansen N.F."/>
            <person name="Hughes B."/>
            <person name="Huizar L."/>
            <person name="Hunter J.L."/>
            <person name="Jenkins J."/>
            <person name="Johnson-Hopson C."/>
            <person name="Khan S."/>
            <person name="Khaykin E."/>
            <person name="Kim C.J."/>
            <person name="Koo H.L."/>
            <person name="Kremenetskaia I."/>
            <person name="Kurtz D.B."/>
            <person name="Kwan A."/>
            <person name="Lam B."/>
            <person name="Langin-Hooper S."/>
            <person name="Lee A."/>
            <person name="Lee J.M."/>
            <person name="Lenz C.A."/>
            <person name="Li J.H."/>
            <person name="Li Y."/>
            <person name="Lin X."/>
            <person name="Liu S.X."/>
            <person name="Liu Z.A."/>
            <person name="Luros J.S."/>
            <person name="Maiti R."/>
            <person name="Marziali A."/>
            <person name="Militscher J."/>
            <person name="Miranda M."/>
            <person name="Nguyen M."/>
            <person name="Nierman W.C."/>
            <person name="Osborne B.I."/>
            <person name="Pai G."/>
            <person name="Peterson J."/>
            <person name="Pham P.K."/>
            <person name="Rizzo M."/>
            <person name="Rooney T."/>
            <person name="Rowley D."/>
            <person name="Sakano H."/>
            <person name="Salzberg S.L."/>
            <person name="Schwartz J.R."/>
            <person name="Shinn P."/>
            <person name="Southwick A.M."/>
            <person name="Sun H."/>
            <person name="Tallon L.J."/>
            <person name="Tambunga G."/>
            <person name="Toriumi M.J."/>
            <person name="Town C.D."/>
            <person name="Utterback T."/>
            <person name="Van Aken S."/>
            <person name="Vaysberg M."/>
            <person name="Vysotskaia V.S."/>
            <person name="Walker M."/>
            <person name="Wu D."/>
            <person name="Yu G."/>
            <person name="Fraser C.M."/>
            <person name="Venter J.C."/>
            <person name="Davis R.W."/>
        </authorList>
    </citation>
    <scope>NUCLEOTIDE SEQUENCE [LARGE SCALE GENOMIC DNA]</scope>
    <source>
        <strain>cv. Columbia</strain>
    </source>
</reference>
<protein>
    <submittedName>
        <fullName evidence="4">T16E15.9 protein</fullName>
    </submittedName>
</protein>
<sequence>MENEQSTHVHFASLSSSSERYNETFEEIKKAMKKSVQLKAELSAKERNLVSVGYKNVISARRASLEILSSIVQKEESKGNEENVKKLKNYRNKVEDELAKICNDILSVINKQLIPSSTTVDSSVLFYNMLADFSSNAESKEATDQSLDAYKRLVWYQQFQLYMTLNWTSVFLNSPESAYQLAKQAFDDAINEFDISDESNKDMTLIIQLLRDNLNMWTLDLTEREEVIFLFPYLPPLMIDR</sequence>
<dbReference type="PIR" id="G86355">
    <property type="entry name" value="G86355"/>
</dbReference>
<organism evidence="4">
    <name type="scientific">Arabidopsis thaliana</name>
    <name type="common">Mouse-ear cress</name>
    <dbReference type="NCBI Taxonomy" id="3702"/>
    <lineage>
        <taxon>Eukaryota</taxon>
        <taxon>Viridiplantae</taxon>
        <taxon>Streptophyta</taxon>
        <taxon>Embryophyta</taxon>
        <taxon>Tracheophyta</taxon>
        <taxon>Spermatophyta</taxon>
        <taxon>Magnoliopsida</taxon>
        <taxon>eudicotyledons</taxon>
        <taxon>Gunneridae</taxon>
        <taxon>Pentapetalae</taxon>
        <taxon>rosids</taxon>
        <taxon>malvids</taxon>
        <taxon>Brassicales</taxon>
        <taxon>Brassicaceae</taxon>
        <taxon>Camelineae</taxon>
        <taxon>Arabidopsis</taxon>
    </lineage>
</organism>
<dbReference type="PROSITE" id="PS00796">
    <property type="entry name" value="1433_1"/>
    <property type="match status" value="1"/>
</dbReference>
<dbReference type="Pfam" id="PF00244">
    <property type="entry name" value="14-3-3"/>
    <property type="match status" value="1"/>
</dbReference>
<evidence type="ECO:0000256" key="1">
    <source>
        <dbReference type="ARBA" id="ARBA00006141"/>
    </source>
</evidence>
<dbReference type="PhylomeDB" id="Q7G888"/>
<comment type="similarity">
    <text evidence="1">Belongs to the 14-3-3 family.</text>
</comment>
<dbReference type="PANTHER" id="PTHR18860">
    <property type="entry name" value="14-3-3 PROTEIN"/>
    <property type="match status" value="1"/>
</dbReference>
<dbReference type="InterPro" id="IPR000308">
    <property type="entry name" value="14-3-3"/>
</dbReference>
<dbReference type="ExpressionAtlas" id="Q7G888">
    <property type="expression patterns" value="baseline and differential"/>
</dbReference>
<evidence type="ECO:0000259" key="3">
    <source>
        <dbReference type="SMART" id="SM00101"/>
    </source>
</evidence>
<dbReference type="AlphaFoldDB" id="Q7G888"/>
<evidence type="ECO:0000256" key="2">
    <source>
        <dbReference type="SAM" id="Coils"/>
    </source>
</evidence>
<proteinExistence type="inferred from homology"/>
<reference evidence="4" key="2">
    <citation type="submission" date="2000-05" db="EMBL/GenBank/DDBJ databases">
        <title>The sequence of BAC T16E15 from Arabidopsis thaliana chromosome 1.</title>
        <authorList>
            <person name="Liu S.X."/>
            <person name="Sakano H."/>
            <person name="Etgu P."/>
            <person name="Lee J."/>
            <person name="Lenz C."/>
            <person name="Pham P."/>
            <person name="Toriumi M."/>
            <person name="Yu G."/>
            <person name="Chan A."/>
            <person name="Chung M."/>
            <person name="Goldsmith A."/>
            <person name="Liu A."/>
            <person name="Smith A."/>
            <person name="Vaysberg M."/>
            <person name="Altafi H."/>
            <person name="Brooks S."/>
            <person name="Buehler E."/>
            <person name="Chao Q."/>
            <person name="Conn L."/>
            <person name="Conway A.B."/>
            <person name="Hansen N.F."/>
            <person name="Johnson-Hopson C."/>
            <person name="Khan S."/>
            <person name="Kim C."/>
            <person name="Lam B."/>
            <person name="Miranda M."/>
            <person name="Nguyen M."/>
            <person name="Palm C.J."/>
            <person name="Shinn P."/>
            <person name="Southwick A."/>
            <person name="Davis R.W."/>
            <person name="Ecker J.R."/>
            <person name="Federspiel N.A."/>
            <person name="Theologis A."/>
        </authorList>
    </citation>
    <scope>NUCLEOTIDE SEQUENCE</scope>
</reference>
<accession>Q7G888</accession>
<dbReference type="InterPro" id="IPR023409">
    <property type="entry name" value="14-3-3_CS"/>
</dbReference>